<gene>
    <name evidence="1" type="ORF">SAMN02910429_01718</name>
</gene>
<dbReference type="RefSeq" id="WP_207645452.1">
    <property type="nucleotide sequence ID" value="NZ_FOGW01000018.1"/>
</dbReference>
<evidence type="ECO:0000313" key="2">
    <source>
        <dbReference type="Proteomes" id="UP000182471"/>
    </source>
</evidence>
<dbReference type="Pfam" id="PF18742">
    <property type="entry name" value="DpnII-MboI"/>
    <property type="match status" value="1"/>
</dbReference>
<name>A0A1H9TP81_9FIRM</name>
<protein>
    <submittedName>
        <fullName evidence="1">Uncharacterized protein</fullName>
    </submittedName>
</protein>
<accession>A0A1H9TP81</accession>
<dbReference type="Proteomes" id="UP000182471">
    <property type="component" value="Unassembled WGS sequence"/>
</dbReference>
<dbReference type="EMBL" id="FOGW01000018">
    <property type="protein sequence ID" value="SER98804.1"/>
    <property type="molecule type" value="Genomic_DNA"/>
</dbReference>
<dbReference type="AlphaFoldDB" id="A0A1H9TP81"/>
<evidence type="ECO:0000313" key="1">
    <source>
        <dbReference type="EMBL" id="SER98804.1"/>
    </source>
</evidence>
<reference evidence="2" key="1">
    <citation type="submission" date="2016-10" db="EMBL/GenBank/DDBJ databases">
        <authorList>
            <person name="Varghese N."/>
            <person name="Submissions S."/>
        </authorList>
    </citation>
    <scope>NUCLEOTIDE SEQUENCE [LARGE SCALE GENOMIC DNA]</scope>
    <source>
        <strain evidence="2">S1b</strain>
    </source>
</reference>
<sequence>MTLEELIEQGPKVKEKCISRGGMETISGEEYSTWLMKCSQKLLSDFPGKPLTNDFIERAKNANGNFSSEYDELMGILKSFEGIETNKTDLSIDCILSMVLNRFHKMARSIKNRHANRSTLLIKDEYDVQDLLQGILRLFVDDVRPEDNTPSNAGGNSRIDFHLPEYDMYIETKMTREGLTDRKIGEELLIDIGRYKNSCSTLVCFIYDPKEMLDNPYGLIKDLEKLSTEDLTVKVFVNP</sequence>
<proteinExistence type="predicted"/>
<organism evidence="1 2">
    <name type="scientific">Lachnobacterium bovis</name>
    <dbReference type="NCBI Taxonomy" id="140626"/>
    <lineage>
        <taxon>Bacteria</taxon>
        <taxon>Bacillati</taxon>
        <taxon>Bacillota</taxon>
        <taxon>Clostridia</taxon>
        <taxon>Lachnospirales</taxon>
        <taxon>Lachnospiraceae</taxon>
        <taxon>Lachnobacterium</taxon>
    </lineage>
</organism>
<keyword evidence="2" id="KW-1185">Reference proteome</keyword>